<organism evidence="1">
    <name type="scientific">marine sediment metagenome</name>
    <dbReference type="NCBI Taxonomy" id="412755"/>
    <lineage>
        <taxon>unclassified sequences</taxon>
        <taxon>metagenomes</taxon>
        <taxon>ecological metagenomes</taxon>
    </lineage>
</organism>
<sequence>MGLNKLSKRGNSSKYERVPTDKLLRILEDLKEEPNFNFSNRTNCYKAMALQEEIGGILSELDSRKRLNNMSVKDYIKELINKPKK</sequence>
<reference evidence="1" key="1">
    <citation type="journal article" date="2015" name="Nature">
        <title>Complex archaea that bridge the gap between prokaryotes and eukaryotes.</title>
        <authorList>
            <person name="Spang A."/>
            <person name="Saw J.H."/>
            <person name="Jorgensen S.L."/>
            <person name="Zaremba-Niedzwiedzka K."/>
            <person name="Martijn J."/>
            <person name="Lind A.E."/>
            <person name="van Eijk R."/>
            <person name="Schleper C."/>
            <person name="Guy L."/>
            <person name="Ettema T.J."/>
        </authorList>
    </citation>
    <scope>NUCLEOTIDE SEQUENCE</scope>
</reference>
<name>A0A0F9UBX6_9ZZZZ</name>
<dbReference type="AlphaFoldDB" id="A0A0F9UBX6"/>
<gene>
    <name evidence="1" type="ORF">LCGC14_0625970</name>
</gene>
<accession>A0A0F9UBX6</accession>
<comment type="caution">
    <text evidence="1">The sequence shown here is derived from an EMBL/GenBank/DDBJ whole genome shotgun (WGS) entry which is preliminary data.</text>
</comment>
<proteinExistence type="predicted"/>
<protein>
    <submittedName>
        <fullName evidence="1">Uncharacterized protein</fullName>
    </submittedName>
</protein>
<evidence type="ECO:0000313" key="1">
    <source>
        <dbReference type="EMBL" id="KKN51133.1"/>
    </source>
</evidence>
<dbReference type="EMBL" id="LAZR01001078">
    <property type="protein sequence ID" value="KKN51133.1"/>
    <property type="molecule type" value="Genomic_DNA"/>
</dbReference>